<name>F7XF64_SINMM</name>
<evidence type="ECO:0000259" key="1">
    <source>
        <dbReference type="Pfam" id="PF00848"/>
    </source>
</evidence>
<geneLocation type="plasmid" evidence="2 3">
    <name>pSmeSM11c</name>
</geneLocation>
<dbReference type="GO" id="GO:0005506">
    <property type="term" value="F:iron ion binding"/>
    <property type="evidence" value="ECO:0007669"/>
    <property type="project" value="InterPro"/>
</dbReference>
<gene>
    <name evidence="2" type="ordered locus">SM11_pC1116</name>
</gene>
<keyword evidence="2" id="KW-0614">Plasmid</keyword>
<reference evidence="2 3" key="1">
    <citation type="journal article" date="2011" name="J. Biotechnol.">
        <title>The complete genome sequence of the dominant Sinorhizobium meliloti field isolate SM11 extends the S. meliloti pan-genome.</title>
        <authorList>
            <person name="Schneiker-Bekel S."/>
            <person name="Wibberg D."/>
            <person name="Bekel T."/>
            <person name="Blom J."/>
            <person name="Linke B."/>
            <person name="Neuweger H."/>
            <person name="Stiens M."/>
            <person name="Vorholter F.J."/>
            <person name="Weidner S."/>
            <person name="Goesmann A."/>
            <person name="Puhler A."/>
            <person name="Schluter A."/>
        </authorList>
    </citation>
    <scope>NUCLEOTIDE SEQUENCE [LARGE SCALE GENOMIC DNA]</scope>
    <source>
        <strain evidence="2 3">SM11</strain>
        <plasmid evidence="3">pSmeSM11c</plasmid>
    </source>
</reference>
<accession>F7XF64</accession>
<evidence type="ECO:0000313" key="3">
    <source>
        <dbReference type="Proteomes" id="UP000009045"/>
    </source>
</evidence>
<dbReference type="HOGENOM" id="CLU_2540776_0_0_5"/>
<dbReference type="EMBL" id="CP001831">
    <property type="protein sequence ID" value="AEH82189.1"/>
    <property type="molecule type" value="Genomic_DNA"/>
</dbReference>
<sequence>MAHQQGSGRGLLDYTIEDLTHVWTETNDRDRQIVEEIAFGIHSPAYESGPYSTEDEGGVMQFRGVVFELHAGASSGRAENSCL</sequence>
<dbReference type="KEGG" id="smx:SM11_pC1116"/>
<organism evidence="2 3">
    <name type="scientific">Sinorhizobium meliloti (strain SM11)</name>
    <dbReference type="NCBI Taxonomy" id="707241"/>
    <lineage>
        <taxon>Bacteria</taxon>
        <taxon>Pseudomonadati</taxon>
        <taxon>Pseudomonadota</taxon>
        <taxon>Alphaproteobacteria</taxon>
        <taxon>Hyphomicrobiales</taxon>
        <taxon>Rhizobiaceae</taxon>
        <taxon>Sinorhizobium/Ensifer group</taxon>
        <taxon>Sinorhizobium</taxon>
    </lineage>
</organism>
<feature type="domain" description="Aromatic-ring-hydroxylating dioxygenase alpha subunit C-terminal" evidence="1">
    <location>
        <begin position="17"/>
        <end position="66"/>
    </location>
</feature>
<dbReference type="Proteomes" id="UP000009045">
    <property type="component" value="Plasmid pSmeSM11c"/>
</dbReference>
<dbReference type="Pfam" id="PF00848">
    <property type="entry name" value="Ring_hydroxyl_A"/>
    <property type="match status" value="1"/>
</dbReference>
<dbReference type="Gene3D" id="3.90.380.10">
    <property type="entry name" value="Naphthalene 1,2-dioxygenase Alpha Subunit, Chain A, domain 1"/>
    <property type="match status" value="1"/>
</dbReference>
<dbReference type="AlphaFoldDB" id="F7XF64"/>
<proteinExistence type="predicted"/>
<dbReference type="GO" id="GO:0051537">
    <property type="term" value="F:2 iron, 2 sulfur cluster binding"/>
    <property type="evidence" value="ECO:0007669"/>
    <property type="project" value="InterPro"/>
</dbReference>
<dbReference type="SUPFAM" id="SSF55961">
    <property type="entry name" value="Bet v1-like"/>
    <property type="match status" value="1"/>
</dbReference>
<protein>
    <recommendedName>
        <fullName evidence="1">Aromatic-ring-hydroxylating dioxygenase alpha subunit C-terminal domain-containing protein</fullName>
    </recommendedName>
</protein>
<dbReference type="InterPro" id="IPR015879">
    <property type="entry name" value="Ring_hydroxy_dOase_asu_C_dom"/>
</dbReference>
<evidence type="ECO:0000313" key="2">
    <source>
        <dbReference type="EMBL" id="AEH82189.1"/>
    </source>
</evidence>